<gene>
    <name evidence="1" type="ORF">NDU88_003406</name>
</gene>
<proteinExistence type="predicted"/>
<dbReference type="EMBL" id="JANPWB010000004">
    <property type="protein sequence ID" value="KAJ1194111.1"/>
    <property type="molecule type" value="Genomic_DNA"/>
</dbReference>
<comment type="caution">
    <text evidence="1">The sequence shown here is derived from an EMBL/GenBank/DDBJ whole genome shotgun (WGS) entry which is preliminary data.</text>
</comment>
<name>A0AAV7V0K6_PLEWA</name>
<accession>A0AAV7V0K6</accession>
<protein>
    <submittedName>
        <fullName evidence="1">Uncharacterized protein</fullName>
    </submittedName>
</protein>
<reference evidence="1" key="1">
    <citation type="journal article" date="2022" name="bioRxiv">
        <title>Sequencing and chromosome-scale assembly of the giantPleurodeles waltlgenome.</title>
        <authorList>
            <person name="Brown T."/>
            <person name="Elewa A."/>
            <person name="Iarovenko S."/>
            <person name="Subramanian E."/>
            <person name="Araus A.J."/>
            <person name="Petzold A."/>
            <person name="Susuki M."/>
            <person name="Suzuki K.-i.T."/>
            <person name="Hayashi T."/>
            <person name="Toyoda A."/>
            <person name="Oliveira C."/>
            <person name="Osipova E."/>
            <person name="Leigh N.D."/>
            <person name="Simon A."/>
            <person name="Yun M.H."/>
        </authorList>
    </citation>
    <scope>NUCLEOTIDE SEQUENCE</scope>
    <source>
        <strain evidence="1">20211129_DDA</strain>
        <tissue evidence="1">Liver</tissue>
    </source>
</reference>
<evidence type="ECO:0000313" key="1">
    <source>
        <dbReference type="EMBL" id="KAJ1194111.1"/>
    </source>
</evidence>
<dbReference type="Proteomes" id="UP001066276">
    <property type="component" value="Chromosome 2_2"/>
</dbReference>
<dbReference type="AlphaFoldDB" id="A0AAV7V0K6"/>
<organism evidence="1 2">
    <name type="scientific">Pleurodeles waltl</name>
    <name type="common">Iberian ribbed newt</name>
    <dbReference type="NCBI Taxonomy" id="8319"/>
    <lineage>
        <taxon>Eukaryota</taxon>
        <taxon>Metazoa</taxon>
        <taxon>Chordata</taxon>
        <taxon>Craniata</taxon>
        <taxon>Vertebrata</taxon>
        <taxon>Euteleostomi</taxon>
        <taxon>Amphibia</taxon>
        <taxon>Batrachia</taxon>
        <taxon>Caudata</taxon>
        <taxon>Salamandroidea</taxon>
        <taxon>Salamandridae</taxon>
        <taxon>Pleurodelinae</taxon>
        <taxon>Pleurodeles</taxon>
    </lineage>
</organism>
<keyword evidence="2" id="KW-1185">Reference proteome</keyword>
<evidence type="ECO:0000313" key="2">
    <source>
        <dbReference type="Proteomes" id="UP001066276"/>
    </source>
</evidence>
<sequence length="73" mass="8084">MDLVTAGKQREGACEMTEKGDDLACDLVSDVCFLENRSERLGVRSRTVKNAGDARRLQSEECAQSEYGMLPQD</sequence>